<keyword evidence="2" id="KW-1185">Reference proteome</keyword>
<evidence type="ECO:0000313" key="2">
    <source>
        <dbReference type="Proteomes" id="UP000521748"/>
    </source>
</evidence>
<protein>
    <submittedName>
        <fullName evidence="1">Uncharacterized protein</fullName>
    </submittedName>
</protein>
<dbReference type="EMBL" id="JACBYQ010000001">
    <property type="protein sequence ID" value="NYE95071.1"/>
    <property type="molecule type" value="Genomic_DNA"/>
</dbReference>
<proteinExistence type="predicted"/>
<gene>
    <name evidence="1" type="ORF">FHU41_001292</name>
</gene>
<reference evidence="1 2" key="1">
    <citation type="submission" date="2020-07" db="EMBL/GenBank/DDBJ databases">
        <title>Sequencing the genomes of 1000 actinobacteria strains.</title>
        <authorList>
            <person name="Klenk H.-P."/>
        </authorList>
    </citation>
    <scope>NUCLEOTIDE SEQUENCE [LARGE SCALE GENOMIC DNA]</scope>
    <source>
        <strain evidence="1 2">DSM 102047</strain>
    </source>
</reference>
<organism evidence="1 2">
    <name type="scientific">Psychromicrobium silvestre</name>
    <dbReference type="NCBI Taxonomy" id="1645614"/>
    <lineage>
        <taxon>Bacteria</taxon>
        <taxon>Bacillati</taxon>
        <taxon>Actinomycetota</taxon>
        <taxon>Actinomycetes</taxon>
        <taxon>Micrococcales</taxon>
        <taxon>Micrococcaceae</taxon>
        <taxon>Psychromicrobium</taxon>
    </lineage>
</organism>
<comment type="caution">
    <text evidence="1">The sequence shown here is derived from an EMBL/GenBank/DDBJ whole genome shotgun (WGS) entry which is preliminary data.</text>
</comment>
<sequence length="42" mass="5048">MRQLGVRLPAAKYERGHTLVTIIFIFEYLLNYRKTTGKFDTW</sequence>
<dbReference type="Proteomes" id="UP000521748">
    <property type="component" value="Unassembled WGS sequence"/>
</dbReference>
<name>A0A7Y9LT30_9MICC</name>
<dbReference type="AlphaFoldDB" id="A0A7Y9LT30"/>
<accession>A0A7Y9LT30</accession>
<evidence type="ECO:0000313" key="1">
    <source>
        <dbReference type="EMBL" id="NYE95071.1"/>
    </source>
</evidence>